<proteinExistence type="predicted"/>
<organism evidence="2 3">
    <name type="scientific">Arcobacter cloacae</name>
    <dbReference type="NCBI Taxonomy" id="1054034"/>
    <lineage>
        <taxon>Bacteria</taxon>
        <taxon>Pseudomonadati</taxon>
        <taxon>Campylobacterota</taxon>
        <taxon>Epsilonproteobacteria</taxon>
        <taxon>Campylobacterales</taxon>
        <taxon>Arcobacteraceae</taxon>
        <taxon>Arcobacter</taxon>
    </lineage>
</organism>
<comment type="caution">
    <text evidence="2">The sequence shown here is derived from an EMBL/GenBank/DDBJ whole genome shotgun (WGS) entry which is preliminary data.</text>
</comment>
<sequence length="69" mass="8171">MNEDKTFVKCELKFILLLTLGITLLNIVGMLFQYNFISIVISLIIFCFYISYLELLNIQYLRKSISVWI</sequence>
<feature type="transmembrane region" description="Helical" evidence="1">
    <location>
        <begin position="12"/>
        <end position="30"/>
    </location>
</feature>
<name>A0A4Q0ZCB7_9BACT</name>
<evidence type="ECO:0000313" key="2">
    <source>
        <dbReference type="EMBL" id="RXJ83934.1"/>
    </source>
</evidence>
<accession>A0A4Q0ZCB7</accession>
<evidence type="ECO:0000313" key="3">
    <source>
        <dbReference type="Proteomes" id="UP000290870"/>
    </source>
</evidence>
<gene>
    <name evidence="2" type="ORF">CRU90_07620</name>
</gene>
<keyword evidence="1" id="KW-0812">Transmembrane</keyword>
<dbReference type="Proteomes" id="UP000290870">
    <property type="component" value="Unassembled WGS sequence"/>
</dbReference>
<reference evidence="2 3" key="1">
    <citation type="submission" date="2017-10" db="EMBL/GenBank/DDBJ databases">
        <title>Genomics of the genus Arcobacter.</title>
        <authorList>
            <person name="Perez-Cataluna A."/>
            <person name="Figueras M.J."/>
        </authorList>
    </citation>
    <scope>NUCLEOTIDE SEQUENCE [LARGE SCALE GENOMIC DNA]</scope>
    <source>
        <strain evidence="2 3">F26</strain>
    </source>
</reference>
<dbReference type="AlphaFoldDB" id="A0A4Q0ZCB7"/>
<dbReference type="EMBL" id="PDJZ01000007">
    <property type="protein sequence ID" value="RXJ83934.1"/>
    <property type="molecule type" value="Genomic_DNA"/>
</dbReference>
<feature type="transmembrane region" description="Helical" evidence="1">
    <location>
        <begin position="36"/>
        <end position="56"/>
    </location>
</feature>
<evidence type="ECO:0000256" key="1">
    <source>
        <dbReference type="SAM" id="Phobius"/>
    </source>
</evidence>
<keyword evidence="1" id="KW-0472">Membrane</keyword>
<protein>
    <submittedName>
        <fullName evidence="2">Uncharacterized protein</fullName>
    </submittedName>
</protein>
<keyword evidence="1" id="KW-1133">Transmembrane helix</keyword>